<evidence type="ECO:0000259" key="1">
    <source>
        <dbReference type="Pfam" id="PF09414"/>
    </source>
</evidence>
<evidence type="ECO:0000313" key="3">
    <source>
        <dbReference type="Proteomes" id="UP000199400"/>
    </source>
</evidence>
<sequence>MTPPILKYPRTQHLEGSRFQHGDHDLEAVPFKGVRGRFVVVEEKMDGANAGVSFDGSGQLLLQSRGHYLTGGGRERHFDLLKRWANTHADDLYLALGERYVMYGEWLYAKHTCFYDALPHYFMEFDILDRETGEFLSTARRREMLRGLPVVSVEVLWEGHPERLLDITRHVGPSRFKTPQWRERLIAAGEAASVAPNQVVAETDSFDDMEGLYIKVEEEGRVTARLKWVRASFLNAILDSGSHWLDRPIVPNQLADGVDLWAPA</sequence>
<dbReference type="RefSeq" id="WP_096329548.1">
    <property type="nucleotide sequence ID" value="NZ_FOMX01000003.1"/>
</dbReference>
<dbReference type="Gene3D" id="3.30.470.30">
    <property type="entry name" value="DNA ligase/mRNA capping enzyme"/>
    <property type="match status" value="1"/>
</dbReference>
<dbReference type="SUPFAM" id="SSF56091">
    <property type="entry name" value="DNA ligase/mRNA capping enzyme, catalytic domain"/>
    <property type="match status" value="1"/>
</dbReference>
<keyword evidence="3" id="KW-1185">Reference proteome</keyword>
<proteinExistence type="predicted"/>
<dbReference type="Proteomes" id="UP000199400">
    <property type="component" value="Unassembled WGS sequence"/>
</dbReference>
<gene>
    <name evidence="2" type="ORF">SAMN02745121_01067</name>
</gene>
<dbReference type="GO" id="GO:0016874">
    <property type="term" value="F:ligase activity"/>
    <property type="evidence" value="ECO:0007669"/>
    <property type="project" value="UniProtKB-KW"/>
</dbReference>
<name>A0A1I1UF06_9BACT</name>
<dbReference type="Pfam" id="PF09414">
    <property type="entry name" value="RNA_ligase"/>
    <property type="match status" value="1"/>
</dbReference>
<dbReference type="OrthoDB" id="255834at2"/>
<dbReference type="InterPro" id="IPR052732">
    <property type="entry name" value="Cell-binding_unc_protein"/>
</dbReference>
<protein>
    <submittedName>
        <fullName evidence="2">RNA ligase</fullName>
    </submittedName>
</protein>
<dbReference type="AlphaFoldDB" id="A0A1I1UF06"/>
<feature type="domain" description="RNA ligase" evidence="1">
    <location>
        <begin position="39"/>
        <end position="229"/>
    </location>
</feature>
<keyword evidence="2" id="KW-0436">Ligase</keyword>
<organism evidence="2 3">
    <name type="scientific">Nannocystis exedens</name>
    <dbReference type="NCBI Taxonomy" id="54"/>
    <lineage>
        <taxon>Bacteria</taxon>
        <taxon>Pseudomonadati</taxon>
        <taxon>Myxococcota</taxon>
        <taxon>Polyangia</taxon>
        <taxon>Nannocystales</taxon>
        <taxon>Nannocystaceae</taxon>
        <taxon>Nannocystis</taxon>
    </lineage>
</organism>
<reference evidence="3" key="1">
    <citation type="submission" date="2016-10" db="EMBL/GenBank/DDBJ databases">
        <authorList>
            <person name="Varghese N."/>
            <person name="Submissions S."/>
        </authorList>
    </citation>
    <scope>NUCLEOTIDE SEQUENCE [LARGE SCALE GENOMIC DNA]</scope>
    <source>
        <strain evidence="3">ATCC 25963</strain>
    </source>
</reference>
<dbReference type="InterPro" id="IPR021122">
    <property type="entry name" value="RNA_ligase_dom_REL/Rnl2"/>
</dbReference>
<dbReference type="STRING" id="54.SAMN02745121_01067"/>
<evidence type="ECO:0000313" key="2">
    <source>
        <dbReference type="EMBL" id="SFD67353.1"/>
    </source>
</evidence>
<dbReference type="EMBL" id="FOMX01000003">
    <property type="protein sequence ID" value="SFD67353.1"/>
    <property type="molecule type" value="Genomic_DNA"/>
</dbReference>
<dbReference type="PANTHER" id="PTHR43883">
    <property type="entry name" value="SLR0207 PROTEIN"/>
    <property type="match status" value="1"/>
</dbReference>
<dbReference type="PANTHER" id="PTHR43883:SF1">
    <property type="entry name" value="GLUCONOKINASE"/>
    <property type="match status" value="1"/>
</dbReference>
<accession>A0A1I1UF06</accession>